<dbReference type="GO" id="GO:0003676">
    <property type="term" value="F:nucleic acid binding"/>
    <property type="evidence" value="ECO:0007669"/>
    <property type="project" value="InterPro"/>
</dbReference>
<keyword evidence="1" id="KW-0863">Zinc-finger</keyword>
<dbReference type="SUPFAM" id="SSF57756">
    <property type="entry name" value="Retrovirus zinc finger-like domains"/>
    <property type="match status" value="1"/>
</dbReference>
<evidence type="ECO:0000256" key="1">
    <source>
        <dbReference type="PROSITE-ProRule" id="PRU00047"/>
    </source>
</evidence>
<feature type="domain" description="CCHC-type" evidence="2">
    <location>
        <begin position="105"/>
        <end position="121"/>
    </location>
</feature>
<dbReference type="Proteomes" id="UP000193920">
    <property type="component" value="Unassembled WGS sequence"/>
</dbReference>
<comment type="caution">
    <text evidence="3">The sequence shown here is derived from an EMBL/GenBank/DDBJ whole genome shotgun (WGS) entry which is preliminary data.</text>
</comment>
<keyword evidence="1" id="KW-0479">Metal-binding</keyword>
<dbReference type="Gene3D" id="4.10.60.10">
    <property type="entry name" value="Zinc finger, CCHC-type"/>
    <property type="match status" value="1"/>
</dbReference>
<evidence type="ECO:0000313" key="4">
    <source>
        <dbReference type="Proteomes" id="UP000193920"/>
    </source>
</evidence>
<name>A0A1Y1Z5A9_9FUNG</name>
<dbReference type="PROSITE" id="PS50158">
    <property type="entry name" value="ZF_CCHC"/>
    <property type="match status" value="1"/>
</dbReference>
<reference evidence="3 4" key="1">
    <citation type="submission" date="2016-08" db="EMBL/GenBank/DDBJ databases">
        <title>A Parts List for Fungal Cellulosomes Revealed by Comparative Genomics.</title>
        <authorList>
            <consortium name="DOE Joint Genome Institute"/>
            <person name="Haitjema C.H."/>
            <person name="Gilmore S.P."/>
            <person name="Henske J.K."/>
            <person name="Solomon K.V."/>
            <person name="De Groot R."/>
            <person name="Kuo A."/>
            <person name="Mondo S.J."/>
            <person name="Salamov A.A."/>
            <person name="Labutti K."/>
            <person name="Zhao Z."/>
            <person name="Chiniquy J."/>
            <person name="Barry K."/>
            <person name="Brewer H.M."/>
            <person name="Purvine S.O."/>
            <person name="Wright A.T."/>
            <person name="Boxma B."/>
            <person name="Van Alen T."/>
            <person name="Hackstein J.H."/>
            <person name="Baker S.E."/>
            <person name="Grigoriev I.V."/>
            <person name="O'Malley M.A."/>
        </authorList>
    </citation>
    <scope>NUCLEOTIDE SEQUENCE [LARGE SCALE GENOMIC DNA]</scope>
    <source>
        <strain evidence="3 4">G1</strain>
    </source>
</reference>
<dbReference type="InterPro" id="IPR001878">
    <property type="entry name" value="Znf_CCHC"/>
</dbReference>
<proteinExistence type="predicted"/>
<keyword evidence="4" id="KW-1185">Reference proteome</keyword>
<dbReference type="EMBL" id="MCOG01000450">
    <property type="protein sequence ID" value="ORY05396.1"/>
    <property type="molecule type" value="Genomic_DNA"/>
</dbReference>
<evidence type="ECO:0000313" key="3">
    <source>
        <dbReference type="EMBL" id="ORY05396.1"/>
    </source>
</evidence>
<accession>A0A1Y1Z5A9</accession>
<evidence type="ECO:0000259" key="2">
    <source>
        <dbReference type="PROSITE" id="PS50158"/>
    </source>
</evidence>
<dbReference type="GO" id="GO:0008270">
    <property type="term" value="F:zinc ion binding"/>
    <property type="evidence" value="ECO:0007669"/>
    <property type="project" value="UniProtKB-KW"/>
</dbReference>
<dbReference type="STRING" id="1754190.A0A1Y1Z5A9"/>
<organism evidence="3 4">
    <name type="scientific">Neocallimastix californiae</name>
    <dbReference type="NCBI Taxonomy" id="1754190"/>
    <lineage>
        <taxon>Eukaryota</taxon>
        <taxon>Fungi</taxon>
        <taxon>Fungi incertae sedis</taxon>
        <taxon>Chytridiomycota</taxon>
        <taxon>Chytridiomycota incertae sedis</taxon>
        <taxon>Neocallimastigomycetes</taxon>
        <taxon>Neocallimastigales</taxon>
        <taxon>Neocallimastigaceae</taxon>
        <taxon>Neocallimastix</taxon>
    </lineage>
</organism>
<protein>
    <recommendedName>
        <fullName evidence="2">CCHC-type domain-containing protein</fullName>
    </recommendedName>
</protein>
<dbReference type="AlphaFoldDB" id="A0A1Y1Z5A9"/>
<dbReference type="InterPro" id="IPR036875">
    <property type="entry name" value="Znf_CCHC_sf"/>
</dbReference>
<sequence length="134" mass="15666">MATLQNTIEEYENIDHDIENSIKAGILNRALPENLRFISVFQYKDNWGRLSNYVKDVIPDIIFSNMKEHTKIENSQKHIFLTEKNSKSNNRKVQSSVKYKAKSGKCYMCGRFGHYINECSKYITDIKILNIINI</sequence>
<keyword evidence="1" id="KW-0862">Zinc</keyword>
<gene>
    <name evidence="3" type="ORF">LY90DRAFT_519333</name>
</gene>